<evidence type="ECO:0000313" key="3">
    <source>
        <dbReference type="Proteomes" id="UP000005237"/>
    </source>
</evidence>
<evidence type="ECO:0000313" key="2">
    <source>
        <dbReference type="EnsemblMetazoa" id="CJA18404.1"/>
    </source>
</evidence>
<dbReference type="InterPro" id="IPR002593">
    <property type="entry name" value="DX"/>
</dbReference>
<organism evidence="2 3">
    <name type="scientific">Caenorhabditis japonica</name>
    <dbReference type="NCBI Taxonomy" id="281687"/>
    <lineage>
        <taxon>Eukaryota</taxon>
        <taxon>Metazoa</taxon>
        <taxon>Ecdysozoa</taxon>
        <taxon>Nematoda</taxon>
        <taxon>Chromadorea</taxon>
        <taxon>Rhabditida</taxon>
        <taxon>Rhabditina</taxon>
        <taxon>Rhabditomorpha</taxon>
        <taxon>Rhabditoidea</taxon>
        <taxon>Rhabditidae</taxon>
        <taxon>Peloderinae</taxon>
        <taxon>Caenorhabditis</taxon>
    </lineage>
</organism>
<feature type="domain" description="Domain of unknown function DX" evidence="1">
    <location>
        <begin position="67"/>
        <end position="141"/>
    </location>
</feature>
<dbReference type="AlphaFoldDB" id="A0A8R1I946"/>
<dbReference type="Proteomes" id="UP000005237">
    <property type="component" value="Unassembled WGS sequence"/>
</dbReference>
<sequence length="281" mass="33020">MLPIWISLDMTSVWSLHCHWQEKETVRRKLRRLIARTLAQCADAEDVVQNVIVIHPGKPLRPPEYFYTSSYRCNPKELAPPGFVFAYCSPFSSTVTYVGLINKCGEFQHMSANVKCSSSADCASGYVCVRMIEDGICFWDPEDCHKSISSELYSELTFYTLFSVFGAAMCFLMKSCYVYPWLYSKLLRINFPEYDVTAKEMKLLEIIYVRDEKTEEGKEKMRDQFRECLWKDEVKRTEFNAIDYFLKYFGYMVDYQHDLEDDDDLKENVKPTDRDIELEGW</sequence>
<dbReference type="PANTHER" id="PTHR36157:SF1">
    <property type="entry name" value="DOMAIN OF UNKNOWN FUNCTION DX DOMAIN-CONTAINING PROTEIN"/>
    <property type="match status" value="1"/>
</dbReference>
<reference evidence="2" key="2">
    <citation type="submission" date="2022-06" db="UniProtKB">
        <authorList>
            <consortium name="EnsemblMetazoa"/>
        </authorList>
    </citation>
    <scope>IDENTIFICATION</scope>
    <source>
        <strain evidence="2">DF5081</strain>
    </source>
</reference>
<dbReference type="EnsemblMetazoa" id="CJA18404.1">
    <property type="protein sequence ID" value="CJA18404.1"/>
    <property type="gene ID" value="WBGene00137607"/>
</dbReference>
<accession>A0A8R1I946</accession>
<proteinExistence type="predicted"/>
<reference evidence="3" key="1">
    <citation type="submission" date="2010-08" db="EMBL/GenBank/DDBJ databases">
        <authorList>
            <consortium name="Caenorhabditis japonica Sequencing Consortium"/>
            <person name="Wilson R.K."/>
        </authorList>
    </citation>
    <scope>NUCLEOTIDE SEQUENCE [LARGE SCALE GENOMIC DNA]</scope>
    <source>
        <strain evidence="3">DF5081</strain>
    </source>
</reference>
<protein>
    <submittedName>
        <fullName evidence="2">DX domain-containing protein</fullName>
    </submittedName>
</protein>
<dbReference type="PANTHER" id="PTHR36157">
    <property type="entry name" value="PROTEIN CBG12671-RELATED"/>
    <property type="match status" value="1"/>
</dbReference>
<keyword evidence="3" id="KW-1185">Reference proteome</keyword>
<evidence type="ECO:0000259" key="1">
    <source>
        <dbReference type="Pfam" id="PF01666"/>
    </source>
</evidence>
<dbReference type="Pfam" id="PF01666">
    <property type="entry name" value="DX"/>
    <property type="match status" value="1"/>
</dbReference>
<name>A0A8R1I946_CAEJA</name>